<dbReference type="CDD" id="cd12912">
    <property type="entry name" value="PDC2_MCP_like"/>
    <property type="match status" value="1"/>
</dbReference>
<dbReference type="PANTHER" id="PTHR32089:SF39">
    <property type="entry name" value="METHYL-ACCEPTING CHEMOTAXIS PROTEIN HLYB"/>
    <property type="match status" value="1"/>
</dbReference>
<dbReference type="Gene3D" id="1.10.287.950">
    <property type="entry name" value="Methyl-accepting chemotaxis protein"/>
    <property type="match status" value="1"/>
</dbReference>
<protein>
    <submittedName>
        <fullName evidence="14">Chemotaxis protein</fullName>
    </submittedName>
</protein>
<keyword evidence="8 10" id="KW-0807">Transducer</keyword>
<evidence type="ECO:0000256" key="11">
    <source>
        <dbReference type="SAM" id="Phobius"/>
    </source>
</evidence>
<dbReference type="FunFam" id="1.10.287.950:FF:000001">
    <property type="entry name" value="Methyl-accepting chemotaxis sensory transducer"/>
    <property type="match status" value="1"/>
</dbReference>
<dbReference type="SMART" id="SM00283">
    <property type="entry name" value="MA"/>
    <property type="match status" value="1"/>
</dbReference>
<comment type="subcellular location">
    <subcellularLocation>
        <location evidence="1">Cell membrane</location>
        <topology evidence="1">Multi-pass membrane protein</topology>
    </subcellularLocation>
</comment>
<evidence type="ECO:0000256" key="2">
    <source>
        <dbReference type="ARBA" id="ARBA00022475"/>
    </source>
</evidence>
<dbReference type="PANTHER" id="PTHR32089">
    <property type="entry name" value="METHYL-ACCEPTING CHEMOTAXIS PROTEIN MCPB"/>
    <property type="match status" value="1"/>
</dbReference>
<reference evidence="14 15" key="1">
    <citation type="journal article" date="2012" name="J. Bacteriol.">
        <title>Draft genome sequence of the cyanide-utilizing bacterium Pseudomonas fluorescens strain NCIMB 11764.</title>
        <authorList>
            <person name="Vilo C.A."/>
            <person name="Benedik M.J."/>
            <person name="Kunz D.A."/>
            <person name="Dong Q."/>
        </authorList>
    </citation>
    <scope>NUCLEOTIDE SEQUENCE [LARGE SCALE GENOMIC DNA]</scope>
    <source>
        <strain evidence="14 15">NCIMB 11764</strain>
    </source>
</reference>
<dbReference type="EMBL" id="CP010945">
    <property type="protein sequence ID" value="AKV10975.1"/>
    <property type="molecule type" value="Genomic_DNA"/>
</dbReference>
<dbReference type="Proteomes" id="UP000017175">
    <property type="component" value="Chromosome"/>
</dbReference>
<proteinExistence type="inferred from homology"/>
<dbReference type="Pfam" id="PF02743">
    <property type="entry name" value="dCache_1"/>
    <property type="match status" value="1"/>
</dbReference>
<evidence type="ECO:0000256" key="4">
    <source>
        <dbReference type="ARBA" id="ARBA00022500"/>
    </source>
</evidence>
<feature type="domain" description="HAMP" evidence="13">
    <location>
        <begin position="298"/>
        <end position="352"/>
    </location>
</feature>
<dbReference type="InterPro" id="IPR004089">
    <property type="entry name" value="MCPsignal_dom"/>
</dbReference>
<dbReference type="GO" id="GO:0005886">
    <property type="term" value="C:plasma membrane"/>
    <property type="evidence" value="ECO:0007669"/>
    <property type="project" value="UniProtKB-SubCell"/>
</dbReference>
<keyword evidence="6 11" id="KW-1133">Transmembrane helix</keyword>
<accession>A0A0K1QZQ0</accession>
<evidence type="ECO:0000256" key="8">
    <source>
        <dbReference type="ARBA" id="ARBA00023224"/>
    </source>
</evidence>
<feature type="domain" description="Methyl-accepting transducer" evidence="12">
    <location>
        <begin position="357"/>
        <end position="593"/>
    </location>
</feature>
<evidence type="ECO:0000256" key="6">
    <source>
        <dbReference type="ARBA" id="ARBA00022989"/>
    </source>
</evidence>
<dbReference type="SUPFAM" id="SSF58104">
    <property type="entry name" value="Methyl-accepting chemotaxis protein (MCP) signaling domain"/>
    <property type="match status" value="1"/>
</dbReference>
<evidence type="ECO:0000256" key="3">
    <source>
        <dbReference type="ARBA" id="ARBA00022481"/>
    </source>
</evidence>
<keyword evidence="5 11" id="KW-0812">Transmembrane</keyword>
<dbReference type="InterPro" id="IPR004090">
    <property type="entry name" value="Chemotax_Me-accpt_rcpt"/>
</dbReference>
<dbReference type="CDD" id="cd12913">
    <property type="entry name" value="PDC1_MCP_like"/>
    <property type="match status" value="1"/>
</dbReference>
<dbReference type="AlphaFoldDB" id="A0A0K1QZQ0"/>
<dbReference type="InterPro" id="IPR003660">
    <property type="entry name" value="HAMP_dom"/>
</dbReference>
<dbReference type="CDD" id="cd06225">
    <property type="entry name" value="HAMP"/>
    <property type="match status" value="1"/>
</dbReference>
<evidence type="ECO:0000313" key="14">
    <source>
        <dbReference type="EMBL" id="AKV10975.1"/>
    </source>
</evidence>
<comment type="similarity">
    <text evidence="9">Belongs to the methyl-accepting chemotaxis (MCP) protein family.</text>
</comment>
<evidence type="ECO:0000256" key="5">
    <source>
        <dbReference type="ARBA" id="ARBA00022692"/>
    </source>
</evidence>
<dbReference type="GO" id="GO:0004888">
    <property type="term" value="F:transmembrane signaling receptor activity"/>
    <property type="evidence" value="ECO:0007669"/>
    <property type="project" value="InterPro"/>
</dbReference>
<keyword evidence="4" id="KW-0145">Chemotaxis</keyword>
<dbReference type="PRINTS" id="PR00260">
    <property type="entry name" value="CHEMTRNSDUCR"/>
</dbReference>
<evidence type="ECO:0000256" key="7">
    <source>
        <dbReference type="ARBA" id="ARBA00023136"/>
    </source>
</evidence>
<evidence type="ECO:0000259" key="13">
    <source>
        <dbReference type="PROSITE" id="PS50885"/>
    </source>
</evidence>
<dbReference type="InterPro" id="IPR033479">
    <property type="entry name" value="dCache_1"/>
</dbReference>
<feature type="transmembrane region" description="Helical" evidence="11">
    <location>
        <begin position="276"/>
        <end position="301"/>
    </location>
</feature>
<keyword evidence="7 11" id="KW-0472">Membrane</keyword>
<dbReference type="Pfam" id="PF00672">
    <property type="entry name" value="HAMP"/>
    <property type="match status" value="1"/>
</dbReference>
<dbReference type="Gene3D" id="3.30.450.20">
    <property type="entry name" value="PAS domain"/>
    <property type="match status" value="2"/>
</dbReference>
<dbReference type="PROSITE" id="PS50111">
    <property type="entry name" value="CHEMOTAXIS_TRANSDUC_2"/>
    <property type="match status" value="1"/>
</dbReference>
<dbReference type="OrthoDB" id="2489132at2"/>
<dbReference type="eggNOG" id="COG0840">
    <property type="taxonomic scope" value="Bacteria"/>
</dbReference>
<name>A0A0K1QZQ0_PSEFL</name>
<evidence type="ECO:0000256" key="10">
    <source>
        <dbReference type="PROSITE-ProRule" id="PRU00284"/>
    </source>
</evidence>
<dbReference type="Pfam" id="PF00015">
    <property type="entry name" value="MCPsignal"/>
    <property type="match status" value="1"/>
</dbReference>
<dbReference type="SUPFAM" id="SSF103190">
    <property type="entry name" value="Sensory domain-like"/>
    <property type="match status" value="1"/>
</dbReference>
<dbReference type="PROSITE" id="PS50885">
    <property type="entry name" value="HAMP"/>
    <property type="match status" value="1"/>
</dbReference>
<dbReference type="GO" id="GO:0006935">
    <property type="term" value="P:chemotaxis"/>
    <property type="evidence" value="ECO:0007669"/>
    <property type="project" value="UniProtKB-KW"/>
</dbReference>
<evidence type="ECO:0000259" key="12">
    <source>
        <dbReference type="PROSITE" id="PS50111"/>
    </source>
</evidence>
<evidence type="ECO:0000313" key="15">
    <source>
        <dbReference type="Proteomes" id="UP000017175"/>
    </source>
</evidence>
<dbReference type="SMART" id="SM00304">
    <property type="entry name" value="HAMP"/>
    <property type="match status" value="2"/>
</dbReference>
<dbReference type="InterPro" id="IPR029151">
    <property type="entry name" value="Sensor-like_sf"/>
</dbReference>
<dbReference type="CDD" id="cd11386">
    <property type="entry name" value="MCP_signal"/>
    <property type="match status" value="1"/>
</dbReference>
<organism evidence="14 15">
    <name type="scientific">Pseudomonas fluorescens NCIMB 11764</name>
    <dbReference type="NCBI Taxonomy" id="1221522"/>
    <lineage>
        <taxon>Bacteria</taxon>
        <taxon>Pseudomonadati</taxon>
        <taxon>Pseudomonadota</taxon>
        <taxon>Gammaproteobacteria</taxon>
        <taxon>Pseudomonadales</taxon>
        <taxon>Pseudomonadaceae</taxon>
        <taxon>Pseudomonas</taxon>
    </lineage>
</organism>
<keyword evidence="2" id="KW-1003">Cell membrane</keyword>
<sequence length="629" mass="67630">MKSNLRFSHKILLAASLVVGTAFALFSLYNDYLQRVSIQSSIEGNLRDIGEVSANNIQSWMAGRVLSIETMLQAIELNPQESNVAAVLSGAAVSRTFSLTSLGTQQGAFLSFPPSRMPDGYDPRIRPWYKNAVAAANTTITEPYMDMVTNTLVVSIMAPVYRDKVLIGVGGGDLSLDALVKIVNSLNLGGLGYAFLVNGDGKILVSPDKDQVTKKLSDIYPNQTPVINNRFNETKLGGSDRIIRFIKIQGLPSVDWYIGLSIDKDKAYQPLRDFRYSAVIAIAVSIVLIVCLLGLLIRLLLQPLREISGTMEDIAAGEGDLTKRLTVKSKDEFGVLALAFNRFVERVHGSIVQVSAATQDVARVTREVLSASTDSMANTDQQANRTHSVAAAINELGAAAHEIAGNAAQASKHASSARLQSQEGREVVEETMKAMTDLSATIRTSCTAIESLNTKTVGIGQILAVIKGISEQTNLLALNAAIEAARAGEAGRGFAVVADEVRGLAHRTQVSTQEIQRMIQELQIEAKGAVETMTDSQRQSVGSVEIANQAGIHLGSVTQRIGEIDGMNQSVASATEEQTAVVESLNFDISQINDLNQAGVQNLQATLQACTTLDEQAQKLRRLVSGFKI</sequence>
<evidence type="ECO:0000256" key="9">
    <source>
        <dbReference type="ARBA" id="ARBA00029447"/>
    </source>
</evidence>
<dbReference type="GO" id="GO:0007165">
    <property type="term" value="P:signal transduction"/>
    <property type="evidence" value="ECO:0007669"/>
    <property type="project" value="UniProtKB-KW"/>
</dbReference>
<evidence type="ECO:0000256" key="1">
    <source>
        <dbReference type="ARBA" id="ARBA00004651"/>
    </source>
</evidence>
<keyword evidence="3" id="KW-0488">Methylation</keyword>
<gene>
    <name evidence="14" type="ORF">B723_27980</name>
</gene>